<dbReference type="Proteomes" id="UP000193218">
    <property type="component" value="Unassembled WGS sequence"/>
</dbReference>
<dbReference type="OrthoDB" id="2582890at2759"/>
<dbReference type="InParanoid" id="A0A1Y1UFY2"/>
<keyword evidence="3" id="KW-1185">Reference proteome</keyword>
<keyword evidence="1" id="KW-0560">Oxidoreductase</keyword>
<accession>A0A1Y1UFY2</accession>
<comment type="caution">
    <text evidence="2">The sequence shown here is derived from an EMBL/GenBank/DDBJ whole genome shotgun (WGS) entry which is preliminary data.</text>
</comment>
<evidence type="ECO:0000313" key="3">
    <source>
        <dbReference type="Proteomes" id="UP000193218"/>
    </source>
</evidence>
<name>A0A1Y1UFY2_9TREE</name>
<reference evidence="2 3" key="1">
    <citation type="submission" date="2017-03" db="EMBL/GenBank/DDBJ databases">
        <title>Widespread Adenine N6-methylation of Active Genes in Fungi.</title>
        <authorList>
            <consortium name="DOE Joint Genome Institute"/>
            <person name="Mondo S.J."/>
            <person name="Dannebaum R.O."/>
            <person name="Kuo R.C."/>
            <person name="Louie K.B."/>
            <person name="Bewick A.J."/>
            <person name="Labutti K."/>
            <person name="Haridas S."/>
            <person name="Kuo A."/>
            <person name="Salamov A."/>
            <person name="Ahrendt S.R."/>
            <person name="Lau R."/>
            <person name="Bowen B.P."/>
            <person name="Lipzen A."/>
            <person name="Sullivan W."/>
            <person name="Andreopoulos W.B."/>
            <person name="Clum A."/>
            <person name="Lindquist E."/>
            <person name="Daum C."/>
            <person name="Northen T.R."/>
            <person name="Ramamoorthy G."/>
            <person name="Schmitz R.J."/>
            <person name="Gryganskyi A."/>
            <person name="Culley D."/>
            <person name="Magnuson J."/>
            <person name="James T.Y."/>
            <person name="O'Malley M.A."/>
            <person name="Stajich J.E."/>
            <person name="Spatafora J.W."/>
            <person name="Visel A."/>
            <person name="Grigoriev I.V."/>
        </authorList>
    </citation>
    <scope>NUCLEOTIDE SEQUENCE [LARGE SCALE GENOMIC DNA]</scope>
    <source>
        <strain evidence="2 3">NRRL Y-17943</strain>
    </source>
</reference>
<dbReference type="InterPro" id="IPR002347">
    <property type="entry name" value="SDR_fam"/>
</dbReference>
<dbReference type="InterPro" id="IPR036291">
    <property type="entry name" value="NAD(P)-bd_dom_sf"/>
</dbReference>
<sequence length="364" mass="39856">MVAASILVGVALAIILLTYGLPWLFAEVFPWQSLYKQRHGRPQLLTESYVGRCALVTGANGAYGSRACKLFASRGIKTLVMVDVMDCERLKREIEEELKAEKKPVPDVLVWQVDLMTFAGCEALGAKLETLGHLDHALLTAGILSFKRKESPEGWETSIQVNYLSTALVSLLMLPHLKASSGNPNPPTLTFVTTFGIYPASPTMGVPKTGSYLKRLSNNKDGMAQGHQYGRSKALLLYFGRELAARVSHASADKRLGPITVNSADPGSAWTPLTNVQRTMLIPRLIMDFGARDPHYGAVALTNGASAGPESHGKIMQDFDTASYPPFMNRSSGTAAQRRVWEETQAEFTNKVPSVKRIYDLLDK</sequence>
<dbReference type="Pfam" id="PF00106">
    <property type="entry name" value="adh_short"/>
    <property type="match status" value="1"/>
</dbReference>
<evidence type="ECO:0008006" key="4">
    <source>
        <dbReference type="Google" id="ProtNLM"/>
    </source>
</evidence>
<dbReference type="GeneID" id="33560149"/>
<gene>
    <name evidence="2" type="ORF">BD324DRAFT_651444</name>
</gene>
<dbReference type="STRING" id="4999.A0A1Y1UFY2"/>
<evidence type="ECO:0000313" key="2">
    <source>
        <dbReference type="EMBL" id="ORX36971.1"/>
    </source>
</evidence>
<protein>
    <recommendedName>
        <fullName evidence="4">Short-chain dehydrogenase</fullName>
    </recommendedName>
</protein>
<dbReference type="PANTHER" id="PTHR43157">
    <property type="entry name" value="PHOSPHATIDYLINOSITOL-GLYCAN BIOSYNTHESIS CLASS F PROTEIN-RELATED"/>
    <property type="match status" value="1"/>
</dbReference>
<organism evidence="2 3">
    <name type="scientific">Kockovaella imperatae</name>
    <dbReference type="NCBI Taxonomy" id="4999"/>
    <lineage>
        <taxon>Eukaryota</taxon>
        <taxon>Fungi</taxon>
        <taxon>Dikarya</taxon>
        <taxon>Basidiomycota</taxon>
        <taxon>Agaricomycotina</taxon>
        <taxon>Tremellomycetes</taxon>
        <taxon>Tremellales</taxon>
        <taxon>Cuniculitremaceae</taxon>
        <taxon>Kockovaella</taxon>
    </lineage>
</organism>
<dbReference type="SUPFAM" id="SSF51735">
    <property type="entry name" value="NAD(P)-binding Rossmann-fold domains"/>
    <property type="match status" value="1"/>
</dbReference>
<dbReference type="GO" id="GO:0016491">
    <property type="term" value="F:oxidoreductase activity"/>
    <property type="evidence" value="ECO:0007669"/>
    <property type="project" value="UniProtKB-KW"/>
</dbReference>
<dbReference type="RefSeq" id="XP_021871040.1">
    <property type="nucleotide sequence ID" value="XM_022018340.1"/>
</dbReference>
<proteinExistence type="predicted"/>
<evidence type="ECO:0000256" key="1">
    <source>
        <dbReference type="ARBA" id="ARBA00023002"/>
    </source>
</evidence>
<dbReference type="AlphaFoldDB" id="A0A1Y1UFY2"/>
<dbReference type="EMBL" id="NBSH01000007">
    <property type="protein sequence ID" value="ORX36971.1"/>
    <property type="molecule type" value="Genomic_DNA"/>
</dbReference>
<dbReference type="PANTHER" id="PTHR43157:SF31">
    <property type="entry name" value="PHOSPHATIDYLINOSITOL-GLYCAN BIOSYNTHESIS CLASS F PROTEIN"/>
    <property type="match status" value="1"/>
</dbReference>
<dbReference type="Gene3D" id="3.40.50.720">
    <property type="entry name" value="NAD(P)-binding Rossmann-like Domain"/>
    <property type="match status" value="1"/>
</dbReference>